<dbReference type="SMART" id="SM00916">
    <property type="entry name" value="L51_S25_CI-B8"/>
    <property type="match status" value="1"/>
</dbReference>
<dbReference type="GO" id="GO:0005739">
    <property type="term" value="C:mitochondrion"/>
    <property type="evidence" value="ECO:0007669"/>
    <property type="project" value="UniProtKB-SubCell"/>
</dbReference>
<dbReference type="Proteomes" id="UP000279307">
    <property type="component" value="Chromosome 8"/>
</dbReference>
<dbReference type="OrthoDB" id="5919182at2759"/>
<dbReference type="Gene3D" id="3.40.30.10">
    <property type="entry name" value="Glutaredoxin"/>
    <property type="match status" value="1"/>
</dbReference>
<evidence type="ECO:0000256" key="6">
    <source>
        <dbReference type="ARBA" id="ARBA00035139"/>
    </source>
</evidence>
<dbReference type="OMA" id="DHKQISQ"/>
<dbReference type="STRING" id="2015173.A0A026VX31"/>
<dbReference type="EMBL" id="KK107648">
    <property type="protein sequence ID" value="EZA48317.1"/>
    <property type="molecule type" value="Genomic_DNA"/>
</dbReference>
<dbReference type="SUPFAM" id="SSF52833">
    <property type="entry name" value="Thioredoxin-like"/>
    <property type="match status" value="1"/>
</dbReference>
<keyword evidence="11" id="KW-1185">Reference proteome</keyword>
<evidence type="ECO:0000256" key="2">
    <source>
        <dbReference type="ARBA" id="ARBA00008046"/>
    </source>
</evidence>
<dbReference type="PANTHER" id="PTHR13274:SF2">
    <property type="entry name" value="SMALL RIBOSOMAL SUBUNIT PROTEIN MS25"/>
    <property type="match status" value="1"/>
</dbReference>
<protein>
    <recommendedName>
        <fullName evidence="6">Small ribosomal subunit protein mS25</fullName>
    </recommendedName>
    <alternativeName>
        <fullName evidence="7">28S ribosomal protein S25, mitochondrial</fullName>
    </alternativeName>
</protein>
<keyword evidence="4" id="KW-0496">Mitochondrion</keyword>
<dbReference type="GO" id="GO:0003735">
    <property type="term" value="F:structural constituent of ribosome"/>
    <property type="evidence" value="ECO:0007669"/>
    <property type="project" value="InterPro"/>
</dbReference>
<evidence type="ECO:0000256" key="3">
    <source>
        <dbReference type="ARBA" id="ARBA00022980"/>
    </source>
</evidence>
<reference evidence="9 11" key="1">
    <citation type="journal article" date="2014" name="Curr. Biol.">
        <title>The genome of the clonal raider ant Cerapachys biroi.</title>
        <authorList>
            <person name="Oxley P.R."/>
            <person name="Ji L."/>
            <person name="Fetter-Pruneda I."/>
            <person name="McKenzie S.K."/>
            <person name="Li C."/>
            <person name="Hu H."/>
            <person name="Zhang G."/>
            <person name="Kronauer D.J."/>
        </authorList>
    </citation>
    <scope>NUCLEOTIDE SEQUENCE [LARGE SCALE GENOMIC DNA]</scope>
</reference>
<evidence type="ECO:0000313" key="9">
    <source>
        <dbReference type="EMBL" id="EZA48317.1"/>
    </source>
</evidence>
<evidence type="ECO:0000313" key="10">
    <source>
        <dbReference type="EMBL" id="RLU19555.1"/>
    </source>
</evidence>
<dbReference type="InterPro" id="IPR007741">
    <property type="entry name" value="Ribosomal_mL43/mS25/NADH_DH"/>
</dbReference>
<keyword evidence="5" id="KW-0687">Ribonucleoprotein</keyword>
<name>A0A026VX31_OOCBI</name>
<comment type="similarity">
    <text evidence="2">Belongs to the mitochondrion-specific ribosomal protein mS25 family.</text>
</comment>
<dbReference type="FunFam" id="3.40.30.10:FF:000247">
    <property type="entry name" value="28S ribosomal protein S25, mitochondrial"/>
    <property type="match status" value="1"/>
</dbReference>
<reference evidence="10" key="3">
    <citation type="submission" date="2018-07" db="EMBL/GenBank/DDBJ databases">
        <authorList>
            <person name="Mckenzie S.K."/>
            <person name="Kronauer D.J.C."/>
        </authorList>
    </citation>
    <scope>NUCLEOTIDE SEQUENCE</scope>
    <source>
        <strain evidence="10">Clonal line C1</strain>
    </source>
</reference>
<accession>A0A026VX31</accession>
<proteinExistence type="inferred from homology"/>
<dbReference type="PANTHER" id="PTHR13274">
    <property type="entry name" value="MITOCHONDRIAL RIBOSOMAL PROTEIN S25"/>
    <property type="match status" value="1"/>
</dbReference>
<dbReference type="InterPro" id="IPR040049">
    <property type="entry name" value="Ribosomal_mS25/mL61"/>
</dbReference>
<evidence type="ECO:0000313" key="12">
    <source>
        <dbReference type="Proteomes" id="UP000279307"/>
    </source>
</evidence>
<dbReference type="Proteomes" id="UP000053097">
    <property type="component" value="Unassembled WGS sequence"/>
</dbReference>
<organism evidence="9 11">
    <name type="scientific">Ooceraea biroi</name>
    <name type="common">Clonal raider ant</name>
    <name type="synonym">Cerapachys biroi</name>
    <dbReference type="NCBI Taxonomy" id="2015173"/>
    <lineage>
        <taxon>Eukaryota</taxon>
        <taxon>Metazoa</taxon>
        <taxon>Ecdysozoa</taxon>
        <taxon>Arthropoda</taxon>
        <taxon>Hexapoda</taxon>
        <taxon>Insecta</taxon>
        <taxon>Pterygota</taxon>
        <taxon>Neoptera</taxon>
        <taxon>Endopterygota</taxon>
        <taxon>Hymenoptera</taxon>
        <taxon>Apocrita</taxon>
        <taxon>Aculeata</taxon>
        <taxon>Formicoidea</taxon>
        <taxon>Formicidae</taxon>
        <taxon>Dorylinae</taxon>
        <taxon>Ooceraea</taxon>
    </lineage>
</organism>
<keyword evidence="3 9" id="KW-0689">Ribosomal protein</keyword>
<dbReference type="EMBL" id="QOIP01000008">
    <property type="protein sequence ID" value="RLU19555.1"/>
    <property type="molecule type" value="Genomic_DNA"/>
</dbReference>
<comment type="subcellular location">
    <subcellularLocation>
        <location evidence="1">Mitochondrion</location>
    </subcellularLocation>
</comment>
<evidence type="ECO:0000256" key="4">
    <source>
        <dbReference type="ARBA" id="ARBA00023128"/>
    </source>
</evidence>
<evidence type="ECO:0000259" key="8">
    <source>
        <dbReference type="SMART" id="SM00916"/>
    </source>
</evidence>
<feature type="domain" description="Ribosomal protein/NADH dehydrogenase" evidence="8">
    <location>
        <begin position="37"/>
        <end position="110"/>
    </location>
</feature>
<sequence>MPFMIGKEPVRRTVKYLMSGKLVLKDKIQILSINYNTHGDHHKGARNFIFWHLPQLQYKNPNVQIITFKNITPSPFMKCYYDDGKTMLIDIEGKSKDEILEHLRTVIGKPVEVLHQEAIAMEKKDNPANFGVHCEKSCICHVPGQVPCPGIVPLPDHMRGKIIVDKLTNN</sequence>
<dbReference type="Pfam" id="PF05047">
    <property type="entry name" value="L51_S25_CI-B8"/>
    <property type="match status" value="1"/>
</dbReference>
<evidence type="ECO:0000256" key="5">
    <source>
        <dbReference type="ARBA" id="ARBA00023274"/>
    </source>
</evidence>
<dbReference type="AlphaFoldDB" id="A0A026VX31"/>
<evidence type="ECO:0000256" key="1">
    <source>
        <dbReference type="ARBA" id="ARBA00004173"/>
    </source>
</evidence>
<reference evidence="10 12" key="2">
    <citation type="journal article" date="2018" name="Genome Res.">
        <title>The genomic architecture and molecular evolution of ant odorant receptors.</title>
        <authorList>
            <person name="McKenzie S.K."/>
            <person name="Kronauer D.J.C."/>
        </authorList>
    </citation>
    <scope>NUCLEOTIDE SEQUENCE [LARGE SCALE GENOMIC DNA]</scope>
    <source>
        <strain evidence="10">Clonal line C1</strain>
    </source>
</reference>
<dbReference type="InterPro" id="IPR036249">
    <property type="entry name" value="Thioredoxin-like_sf"/>
</dbReference>
<dbReference type="GO" id="GO:0005840">
    <property type="term" value="C:ribosome"/>
    <property type="evidence" value="ECO:0007669"/>
    <property type="project" value="UniProtKB-KW"/>
</dbReference>
<evidence type="ECO:0000313" key="11">
    <source>
        <dbReference type="Proteomes" id="UP000053097"/>
    </source>
</evidence>
<evidence type="ECO:0000256" key="7">
    <source>
        <dbReference type="ARBA" id="ARBA00035369"/>
    </source>
</evidence>
<gene>
    <name evidence="10" type="ORF">DMN91_008112</name>
    <name evidence="9" type="ORF">X777_13831</name>
</gene>
<dbReference type="GO" id="GO:1990904">
    <property type="term" value="C:ribonucleoprotein complex"/>
    <property type="evidence" value="ECO:0007669"/>
    <property type="project" value="UniProtKB-KW"/>
</dbReference>